<dbReference type="RefSeq" id="WP_104521181.1">
    <property type="nucleotide sequence ID" value="NZ_NHRY01000236.1"/>
</dbReference>
<dbReference type="Pfam" id="PF02211">
    <property type="entry name" value="NHase_beta_C"/>
    <property type="match status" value="1"/>
</dbReference>
<dbReference type="Proteomes" id="UP000239724">
    <property type="component" value="Unassembled WGS sequence"/>
</dbReference>
<comment type="caution">
    <text evidence="2">The sequence shown here is derived from an EMBL/GenBank/DDBJ whole genome shotgun (WGS) entry which is preliminary data.</text>
</comment>
<name>A0A2S6N2M4_RHOGL</name>
<accession>A0A2S6N2M4</accession>
<reference evidence="2 3" key="1">
    <citation type="journal article" date="2018" name="Arch. Microbiol.">
        <title>New insights into the metabolic potential of the phototrophic purple bacterium Rhodopila globiformis DSM 161(T) from its draft genome sequence and evidence for a vanadium-dependent nitrogenase.</title>
        <authorList>
            <person name="Imhoff J.F."/>
            <person name="Rahn T."/>
            <person name="Kunzel S."/>
            <person name="Neulinger S.C."/>
        </authorList>
    </citation>
    <scope>NUCLEOTIDE SEQUENCE [LARGE SCALE GENOMIC DNA]</scope>
    <source>
        <strain evidence="2 3">DSM 161</strain>
    </source>
</reference>
<dbReference type="InterPro" id="IPR008990">
    <property type="entry name" value="Elect_transpt_acc-like_dom_sf"/>
</dbReference>
<dbReference type="SUPFAM" id="SSF50090">
    <property type="entry name" value="Electron transport accessory proteins"/>
    <property type="match status" value="1"/>
</dbReference>
<gene>
    <name evidence="2" type="ORF">CCS01_23125</name>
</gene>
<evidence type="ECO:0000313" key="2">
    <source>
        <dbReference type="EMBL" id="PPQ28873.1"/>
    </source>
</evidence>
<keyword evidence="3" id="KW-1185">Reference proteome</keyword>
<organism evidence="2 3">
    <name type="scientific">Rhodopila globiformis</name>
    <name type="common">Rhodopseudomonas globiformis</name>
    <dbReference type="NCBI Taxonomy" id="1071"/>
    <lineage>
        <taxon>Bacteria</taxon>
        <taxon>Pseudomonadati</taxon>
        <taxon>Pseudomonadota</taxon>
        <taxon>Alphaproteobacteria</taxon>
        <taxon>Acetobacterales</taxon>
        <taxon>Acetobacteraceae</taxon>
        <taxon>Rhodopila</taxon>
    </lineage>
</organism>
<protein>
    <submittedName>
        <fullName evidence="2">Nitrile hydratase</fullName>
    </submittedName>
</protein>
<evidence type="ECO:0000313" key="3">
    <source>
        <dbReference type="Proteomes" id="UP000239724"/>
    </source>
</evidence>
<proteinExistence type="predicted"/>
<dbReference type="InterPro" id="IPR024690">
    <property type="entry name" value="CN_hydtase_beta_dom_C"/>
</dbReference>
<dbReference type="Gene3D" id="2.30.30.50">
    <property type="match status" value="1"/>
</dbReference>
<feature type="domain" description="Nitrile hydratase beta subunit" evidence="1">
    <location>
        <begin position="2"/>
        <end position="90"/>
    </location>
</feature>
<sequence>MFAPGETVRVKDAWPEATGPVHIRTPHYVRGVTGEIVRHLGDFPNPEDLAFARPAETRPLYHVRFRKGAVWPEAKPDDELLIEIFEHWLERP</sequence>
<dbReference type="OrthoDB" id="3478924at2"/>
<dbReference type="EMBL" id="NHRY01000236">
    <property type="protein sequence ID" value="PPQ28873.1"/>
    <property type="molecule type" value="Genomic_DNA"/>
</dbReference>
<dbReference type="AlphaFoldDB" id="A0A2S6N2M4"/>
<evidence type="ECO:0000259" key="1">
    <source>
        <dbReference type="Pfam" id="PF02211"/>
    </source>
</evidence>